<dbReference type="Gene3D" id="1.20.1250.20">
    <property type="entry name" value="MFS general substrate transporter like domains"/>
    <property type="match status" value="1"/>
</dbReference>
<protein>
    <submittedName>
        <fullName evidence="9">Solute carrier family 22 member 8-like isoform X1</fullName>
    </submittedName>
</protein>
<evidence type="ECO:0000313" key="9">
    <source>
        <dbReference type="RefSeq" id="XP_020823831.1"/>
    </source>
</evidence>
<dbReference type="InterPro" id="IPR004749">
    <property type="entry name" value="Orgcat_transp/SVOP"/>
</dbReference>
<feature type="transmembrane region" description="Helical" evidence="6">
    <location>
        <begin position="12"/>
        <end position="32"/>
    </location>
</feature>
<comment type="subcellular location">
    <subcellularLocation>
        <location evidence="1">Endomembrane system</location>
        <topology evidence="1">Multi-pass membrane protein</topology>
    </subcellularLocation>
</comment>
<evidence type="ECO:0000256" key="1">
    <source>
        <dbReference type="ARBA" id="ARBA00004127"/>
    </source>
</evidence>
<dbReference type="InterPro" id="IPR036259">
    <property type="entry name" value="MFS_trans_sf"/>
</dbReference>
<proteinExistence type="inferred from homology"/>
<keyword evidence="8" id="KW-1185">Reference proteome</keyword>
<evidence type="ECO:0000256" key="2">
    <source>
        <dbReference type="ARBA" id="ARBA00009203"/>
    </source>
</evidence>
<dbReference type="SUPFAM" id="SSF103473">
    <property type="entry name" value="MFS general substrate transporter"/>
    <property type="match status" value="1"/>
</dbReference>
<gene>
    <name evidence="9" type="primary">LOC110195411</name>
</gene>
<feature type="transmembrane region" description="Helical" evidence="6">
    <location>
        <begin position="218"/>
        <end position="240"/>
    </location>
</feature>
<feature type="transmembrane region" description="Helical" evidence="6">
    <location>
        <begin position="165"/>
        <end position="184"/>
    </location>
</feature>
<feature type="transmembrane region" description="Helical" evidence="6">
    <location>
        <begin position="137"/>
        <end position="153"/>
    </location>
</feature>
<keyword evidence="5 6" id="KW-0472">Membrane</keyword>
<dbReference type="PROSITE" id="PS50850">
    <property type="entry name" value="MFS"/>
    <property type="match status" value="1"/>
</dbReference>
<dbReference type="Proteomes" id="UP000515140">
    <property type="component" value="Unplaced"/>
</dbReference>
<evidence type="ECO:0000256" key="5">
    <source>
        <dbReference type="ARBA" id="ARBA00023136"/>
    </source>
</evidence>
<organism evidence="8 9">
    <name type="scientific">Phascolarctos cinereus</name>
    <name type="common">Koala</name>
    <dbReference type="NCBI Taxonomy" id="38626"/>
    <lineage>
        <taxon>Eukaryota</taxon>
        <taxon>Metazoa</taxon>
        <taxon>Chordata</taxon>
        <taxon>Craniata</taxon>
        <taxon>Vertebrata</taxon>
        <taxon>Euteleostomi</taxon>
        <taxon>Mammalia</taxon>
        <taxon>Metatheria</taxon>
        <taxon>Diprotodontia</taxon>
        <taxon>Phascolarctidae</taxon>
        <taxon>Phascolarctos</taxon>
    </lineage>
</organism>
<feature type="transmembrane region" description="Helical" evidence="6">
    <location>
        <begin position="247"/>
        <end position="267"/>
    </location>
</feature>
<dbReference type="KEGG" id="pcw:110195411"/>
<dbReference type="InterPro" id="IPR005828">
    <property type="entry name" value="MFS_sugar_transport-like"/>
</dbReference>
<evidence type="ECO:0000256" key="3">
    <source>
        <dbReference type="ARBA" id="ARBA00022692"/>
    </source>
</evidence>
<sequence length="546" mass="60028">MTFSEILERVGSLGPFQFMHVLLLSLPVLFMASHNLLQIFTAATPPHHCVPAHNATSLASALPVGPNGEPDRCLRFTHPPVEGPLGPSNTTFPNGTWGHTEPCLDGWIYDRSTFASTIVTEWDLVCNSRQMKEMAQSFYMGGILVGGIVFGSLSDRFGRKPILTFSYLLLAVSGTCSAFSPSFLSYTFFRFLAGCSLSGISLSTVILCVEWVPTHIRAIQSTITGYFYTIGQFILPGLAYTITEWRWLQFVVSTPFYVFFLSSWWVAESVRWLVLTGKSPKALKELQRVAAFNGRKEEGKKLSLEELKLNLHKEIASSKTSYGMLSLFQNSALRRISCCISLIWFATGFGYYSLAMGVEDFGVNIYMLQIIFGGADIPAKFVSVLFLSYVGRRITQGACLLLAGTAILANIFVPSDMSTIRTSLAVFGKGCLSSSYNCLILYTSELYPTVIRQRGMGLGNLCTRMGSMVAPLVKITGEMIPFLPALIYGLVPVLGGITAFFLPETLNTALPETIEDLERRHKQNTLSLASLVSCSLGHLTHAEVLT</sequence>
<dbReference type="NCBIfam" id="TIGR00898">
    <property type="entry name" value="2A0119"/>
    <property type="match status" value="1"/>
</dbReference>
<comment type="similarity">
    <text evidence="2">Belongs to the major facilitator (TC 2.A.1) superfamily. Organic cation transporter (TC 2.A.1.19) family.</text>
</comment>
<evidence type="ECO:0000256" key="4">
    <source>
        <dbReference type="ARBA" id="ARBA00022989"/>
    </source>
</evidence>
<evidence type="ECO:0000259" key="7">
    <source>
        <dbReference type="PROSITE" id="PS50850"/>
    </source>
</evidence>
<dbReference type="GeneID" id="110195411"/>
<dbReference type="FunCoup" id="A0A6P5IXW7">
    <property type="interactions" value="50"/>
</dbReference>
<dbReference type="RefSeq" id="XP_020823831.1">
    <property type="nucleotide sequence ID" value="XM_020968172.1"/>
</dbReference>
<reference evidence="9" key="1">
    <citation type="submission" date="2025-08" db="UniProtKB">
        <authorList>
            <consortium name="RefSeq"/>
        </authorList>
    </citation>
    <scope>IDENTIFICATION</scope>
    <source>
        <tissue evidence="9">Spleen</tissue>
    </source>
</reference>
<dbReference type="GO" id="GO:0016020">
    <property type="term" value="C:membrane"/>
    <property type="evidence" value="ECO:0007669"/>
    <property type="project" value="InterPro"/>
</dbReference>
<feature type="domain" description="Major facilitator superfamily (MFS) profile" evidence="7">
    <location>
        <begin position="91"/>
        <end position="507"/>
    </location>
</feature>
<accession>A0A6P5IXW7</accession>
<name>A0A6P5IXW7_PHACI</name>
<keyword evidence="4 6" id="KW-1133">Transmembrane helix</keyword>
<feature type="transmembrane region" description="Helical" evidence="6">
    <location>
        <begin position="366"/>
        <end position="388"/>
    </location>
</feature>
<dbReference type="GO" id="GO:0022857">
    <property type="term" value="F:transmembrane transporter activity"/>
    <property type="evidence" value="ECO:0007669"/>
    <property type="project" value="InterPro"/>
</dbReference>
<feature type="transmembrane region" description="Helical" evidence="6">
    <location>
        <begin position="191"/>
        <end position="212"/>
    </location>
</feature>
<dbReference type="FunFam" id="1.20.1250.20:FF:000023">
    <property type="entry name" value="Solute carrier family 22 member 6"/>
    <property type="match status" value="1"/>
</dbReference>
<dbReference type="Pfam" id="PF00083">
    <property type="entry name" value="Sugar_tr"/>
    <property type="match status" value="1"/>
</dbReference>
<evidence type="ECO:0000256" key="6">
    <source>
        <dbReference type="SAM" id="Phobius"/>
    </source>
</evidence>
<dbReference type="InParanoid" id="A0A6P5IXW7"/>
<keyword evidence="3 6" id="KW-0812">Transmembrane</keyword>
<dbReference type="InterPro" id="IPR020846">
    <property type="entry name" value="MFS_dom"/>
</dbReference>
<dbReference type="PANTHER" id="PTHR24064">
    <property type="entry name" value="SOLUTE CARRIER FAMILY 22 MEMBER"/>
    <property type="match status" value="1"/>
</dbReference>
<feature type="transmembrane region" description="Helical" evidence="6">
    <location>
        <begin position="332"/>
        <end position="354"/>
    </location>
</feature>
<dbReference type="AlphaFoldDB" id="A0A6P5IXW7"/>
<dbReference type="GO" id="GO:0012505">
    <property type="term" value="C:endomembrane system"/>
    <property type="evidence" value="ECO:0007669"/>
    <property type="project" value="UniProtKB-SubCell"/>
</dbReference>
<feature type="transmembrane region" description="Helical" evidence="6">
    <location>
        <begin position="482"/>
        <end position="502"/>
    </location>
</feature>
<evidence type="ECO:0000313" key="8">
    <source>
        <dbReference type="Proteomes" id="UP000515140"/>
    </source>
</evidence>
<feature type="transmembrane region" description="Helical" evidence="6">
    <location>
        <begin position="394"/>
        <end position="413"/>
    </location>
</feature>